<dbReference type="EMBL" id="CP051672">
    <property type="protein sequence ID" value="QJE28420.1"/>
    <property type="molecule type" value="Genomic_DNA"/>
</dbReference>
<name>A0A7L5EEB7_PARDI</name>
<reference evidence="1 2" key="1">
    <citation type="submission" date="2020-04" db="EMBL/GenBank/DDBJ databases">
        <title>Complete Genomes and Methylome analysis of CBBP consortium that reverse antibiotic-induced susceptibility to vancomycin-resistant Enterococcus faecium infection.</title>
        <authorList>
            <person name="Fomenkov A."/>
            <person name="Zhang Z."/>
            <person name="Pamer E."/>
            <person name="Roberts R.J."/>
        </authorList>
    </citation>
    <scope>NUCLEOTIDE SEQUENCE [LARGE SCALE GENOMIC DNA]</scope>
    <source>
        <strain evidence="2">CBBP</strain>
    </source>
</reference>
<dbReference type="Proteomes" id="UP000501982">
    <property type="component" value="Chromosome"/>
</dbReference>
<dbReference type="InterPro" id="IPR036736">
    <property type="entry name" value="ACP-like_sf"/>
</dbReference>
<proteinExistence type="predicted"/>
<evidence type="ECO:0000313" key="2">
    <source>
        <dbReference type="Proteomes" id="UP000501982"/>
    </source>
</evidence>
<protein>
    <submittedName>
        <fullName evidence="1">Acyl carrier protein</fullName>
    </submittedName>
</protein>
<dbReference type="AlphaFoldDB" id="A0A7L5EEB7"/>
<sequence>MEERILSVLCVALGLEKVDTAISQDNCENWDSMRHLNLIVELESEFCVEFEPEEIAEMKDYERIKSLLYSKLEGVS</sequence>
<dbReference type="SUPFAM" id="SSF47336">
    <property type="entry name" value="ACP-like"/>
    <property type="match status" value="1"/>
</dbReference>
<accession>A0A7L5EEB7</accession>
<dbReference type="RefSeq" id="WP_170105568.1">
    <property type="nucleotide sequence ID" value="NZ_CP051672.1"/>
</dbReference>
<evidence type="ECO:0000313" key="1">
    <source>
        <dbReference type="EMBL" id="QJE28420.1"/>
    </source>
</evidence>
<dbReference type="Gene3D" id="1.10.1200.10">
    <property type="entry name" value="ACP-like"/>
    <property type="match status" value="1"/>
</dbReference>
<organism evidence="1 2">
    <name type="scientific">Parabacteroides distasonis</name>
    <dbReference type="NCBI Taxonomy" id="823"/>
    <lineage>
        <taxon>Bacteria</taxon>
        <taxon>Pseudomonadati</taxon>
        <taxon>Bacteroidota</taxon>
        <taxon>Bacteroidia</taxon>
        <taxon>Bacteroidales</taxon>
        <taxon>Tannerellaceae</taxon>
        <taxon>Parabacteroides</taxon>
    </lineage>
</organism>
<gene>
    <name evidence="1" type="ORF">HHO38_08770</name>
</gene>